<sequence length="188" mass="21372">MSSTDEHADKGHDRERRERGAGQERGGHEGRQGREGEHGRKRQKKDAREVFVISVAAEITGMHAQTLRTYDRIGLVTPERTRGGGRRYSRDDIDQLREIQRLSHEEGVNLAGIKTIIGQQNRIRDLEAENEALQSRLLETQAELKRLLAAHNASSSSGRSGRSRGEIVHVPRSTAVVMWEPRRRRRDN</sequence>
<reference evidence="5 6" key="1">
    <citation type="submission" date="2019-10" db="EMBL/GenBank/DDBJ databases">
        <title>Corynebacterium sp novel species isolated from the respiratory tract of Marmot.</title>
        <authorList>
            <person name="Zhang G."/>
        </authorList>
    </citation>
    <scope>NUCLEOTIDE SEQUENCE [LARGE SCALE GENOMIC DNA]</scope>
    <source>
        <strain evidence="5 6">336</strain>
    </source>
</reference>
<gene>
    <name evidence="5" type="ORF">F8377_08495</name>
</gene>
<dbReference type="RefSeq" id="WP_151844692.1">
    <property type="nucleotide sequence ID" value="NZ_WBZJ01000003.1"/>
</dbReference>
<feature type="compositionally biased region" description="Basic and acidic residues" evidence="3">
    <location>
        <begin position="1"/>
        <end position="38"/>
    </location>
</feature>
<dbReference type="SUPFAM" id="SSF46955">
    <property type="entry name" value="Putative DNA-binding domain"/>
    <property type="match status" value="1"/>
</dbReference>
<feature type="region of interest" description="Disordered" evidence="3">
    <location>
        <begin position="151"/>
        <end position="173"/>
    </location>
</feature>
<dbReference type="InterPro" id="IPR000551">
    <property type="entry name" value="MerR-type_HTH_dom"/>
</dbReference>
<comment type="caution">
    <text evidence="5">The sequence shown here is derived from an EMBL/GenBank/DDBJ whole genome shotgun (WGS) entry which is preliminary data.</text>
</comment>
<dbReference type="InterPro" id="IPR047057">
    <property type="entry name" value="MerR_fam"/>
</dbReference>
<keyword evidence="6" id="KW-1185">Reference proteome</keyword>
<accession>A0ABQ6VED2</accession>
<evidence type="ECO:0000256" key="3">
    <source>
        <dbReference type="SAM" id="MobiDB-lite"/>
    </source>
</evidence>
<organism evidence="5 6">
    <name type="scientific">Corynebacterium zhongnanshanii</name>
    <dbReference type="NCBI Taxonomy" id="2768834"/>
    <lineage>
        <taxon>Bacteria</taxon>
        <taxon>Bacillati</taxon>
        <taxon>Actinomycetota</taxon>
        <taxon>Actinomycetes</taxon>
        <taxon>Mycobacteriales</taxon>
        <taxon>Corynebacteriaceae</taxon>
        <taxon>Corynebacterium</taxon>
    </lineage>
</organism>
<dbReference type="PANTHER" id="PTHR30204:SF58">
    <property type="entry name" value="HTH-TYPE TRANSCRIPTIONAL REGULATOR YFMP"/>
    <property type="match status" value="1"/>
</dbReference>
<dbReference type="PROSITE" id="PS50937">
    <property type="entry name" value="HTH_MERR_2"/>
    <property type="match status" value="1"/>
</dbReference>
<dbReference type="InterPro" id="IPR009061">
    <property type="entry name" value="DNA-bd_dom_put_sf"/>
</dbReference>
<keyword evidence="2" id="KW-0175">Coiled coil</keyword>
<name>A0ABQ6VED2_9CORY</name>
<proteinExistence type="predicted"/>
<dbReference type="Gene3D" id="1.10.1660.10">
    <property type="match status" value="1"/>
</dbReference>
<feature type="region of interest" description="Disordered" evidence="3">
    <location>
        <begin position="1"/>
        <end position="46"/>
    </location>
</feature>
<dbReference type="NCBIfam" id="NF047375">
    <property type="entry name" value="HeatShock_HspR"/>
    <property type="match status" value="1"/>
</dbReference>
<evidence type="ECO:0000256" key="2">
    <source>
        <dbReference type="SAM" id="Coils"/>
    </source>
</evidence>
<evidence type="ECO:0000256" key="1">
    <source>
        <dbReference type="ARBA" id="ARBA00023125"/>
    </source>
</evidence>
<dbReference type="SMART" id="SM00422">
    <property type="entry name" value="HTH_MERR"/>
    <property type="match status" value="1"/>
</dbReference>
<dbReference type="EMBL" id="WBZJ01000003">
    <property type="protein sequence ID" value="KAB3519933.1"/>
    <property type="molecule type" value="Genomic_DNA"/>
</dbReference>
<evidence type="ECO:0000259" key="4">
    <source>
        <dbReference type="PROSITE" id="PS50937"/>
    </source>
</evidence>
<dbReference type="PANTHER" id="PTHR30204">
    <property type="entry name" value="REDOX-CYCLING DRUG-SENSING TRANSCRIPTIONAL ACTIVATOR SOXR"/>
    <property type="match status" value="1"/>
</dbReference>
<feature type="domain" description="HTH merR-type" evidence="4">
    <location>
        <begin position="50"/>
        <end position="119"/>
    </location>
</feature>
<evidence type="ECO:0000313" key="5">
    <source>
        <dbReference type="EMBL" id="KAB3519933.1"/>
    </source>
</evidence>
<dbReference type="CDD" id="cd04766">
    <property type="entry name" value="HTH_HspR"/>
    <property type="match status" value="1"/>
</dbReference>
<dbReference type="Pfam" id="PF13411">
    <property type="entry name" value="MerR_1"/>
    <property type="match status" value="1"/>
</dbReference>
<feature type="coiled-coil region" evidence="2">
    <location>
        <begin position="116"/>
        <end position="150"/>
    </location>
</feature>
<keyword evidence="1" id="KW-0238">DNA-binding</keyword>
<evidence type="ECO:0000313" key="6">
    <source>
        <dbReference type="Proteomes" id="UP000436181"/>
    </source>
</evidence>
<protein>
    <submittedName>
        <fullName evidence="5">Helix-turn-helix transcriptional regulator</fullName>
    </submittedName>
</protein>
<dbReference type="Proteomes" id="UP000436181">
    <property type="component" value="Unassembled WGS sequence"/>
</dbReference>